<dbReference type="RefSeq" id="WP_265580438.1">
    <property type="nucleotide sequence ID" value="NZ_CP036172.1"/>
</dbReference>
<evidence type="ECO:0000313" key="3">
    <source>
        <dbReference type="Proteomes" id="UP001042704"/>
    </source>
</evidence>
<dbReference type="GO" id="GO:0000724">
    <property type="term" value="P:double-strand break repair via homologous recombination"/>
    <property type="evidence" value="ECO:0007669"/>
    <property type="project" value="TreeGrafter"/>
</dbReference>
<dbReference type="SUPFAM" id="SSF50249">
    <property type="entry name" value="Nucleic acid-binding proteins"/>
    <property type="match status" value="3"/>
</dbReference>
<dbReference type="GeneID" id="76424397"/>
<dbReference type="Proteomes" id="UP001042704">
    <property type="component" value="Chromosome"/>
</dbReference>
<evidence type="ECO:0000313" key="2">
    <source>
        <dbReference type="EMBL" id="QSZ67537.1"/>
    </source>
</evidence>
<dbReference type="PANTHER" id="PTHR13356:SF0">
    <property type="entry name" value="SOSS COMPLEX SUBUNIT B HOMOLOG"/>
    <property type="match status" value="1"/>
</dbReference>
<proteinExistence type="predicted"/>
<protein>
    <submittedName>
        <fullName evidence="2">Nucleotide-binding protein</fullName>
    </submittedName>
</protein>
<dbReference type="Gene3D" id="2.40.50.140">
    <property type="entry name" value="Nucleic acid-binding proteins"/>
    <property type="match status" value="2"/>
</dbReference>
<evidence type="ECO:0000256" key="1">
    <source>
        <dbReference type="ARBA" id="ARBA00023125"/>
    </source>
</evidence>
<name>A0A8A3S5J8_9EURY</name>
<dbReference type="InterPro" id="IPR051231">
    <property type="entry name" value="SOSS-B"/>
</dbReference>
<dbReference type="GO" id="GO:0003677">
    <property type="term" value="F:DNA binding"/>
    <property type="evidence" value="ECO:0007669"/>
    <property type="project" value="UniProtKB-KW"/>
</dbReference>
<keyword evidence="1" id="KW-0238">DNA-binding</keyword>
<sequence>MDLSEASKRISQKFASQSVEVDPAFIEKKLRTLVEEFGVNLAEAEKTVTENIAKEHGLESVPRQTSEQREIGSLLPGEWATVEGKIVGLAKPFSPSISQTGIIADATGAIQFTAWARANAPLVEEGQSYRIESAVVDDYRGVPKLNFHAGTTITLLEENVAALPQVVKVSDLRPGVASMRVKMVQEWEARHERILQTGLVGDESGTVKFTIWKDDDATELEVGKVYNIFYASVSEFQGRLDITLNGARCFPDEEGDIEVGVGGAQYRGAIVSIGPGSGVIKRCPVEGCNRVLSRMNYCPVHEMQSDFRYDLRIKGVLDDGEKAHNILMQREVVEAVTGLSLDDAIEIAQNSPMGMDDVFYRLRDTMVGRYFICAGNDLGDTILVKECSPITYDRDRHAELLNRLGGEDNVE</sequence>
<dbReference type="InterPro" id="IPR012340">
    <property type="entry name" value="NA-bd_OB-fold"/>
</dbReference>
<accession>A0A8A3S5J8</accession>
<keyword evidence="3" id="KW-1185">Reference proteome</keyword>
<gene>
    <name evidence="2" type="ORF">RJ40_08485</name>
</gene>
<reference evidence="2" key="2">
    <citation type="submission" date="2019-02" db="EMBL/GenBank/DDBJ databases">
        <authorList>
            <person name="Chen S.-C."/>
            <person name="Chien H.-H."/>
            <person name="Lai M.-C."/>
        </authorList>
    </citation>
    <scope>NUCLEOTIDE SEQUENCE</scope>
    <source>
        <strain evidence="2">N2F9704</strain>
    </source>
</reference>
<dbReference type="KEGG" id="maqe:RJ40_08485"/>
<dbReference type="EMBL" id="CP036172">
    <property type="protein sequence ID" value="QSZ67537.1"/>
    <property type="molecule type" value="Genomic_DNA"/>
</dbReference>
<dbReference type="CDD" id="cd04491">
    <property type="entry name" value="SoSSB_OBF"/>
    <property type="match status" value="2"/>
</dbReference>
<dbReference type="GO" id="GO:0010212">
    <property type="term" value="P:response to ionizing radiation"/>
    <property type="evidence" value="ECO:0007669"/>
    <property type="project" value="TreeGrafter"/>
</dbReference>
<organism evidence="2 3">
    <name type="scientific">Methanofollis aquaemaris</name>
    <dbReference type="NCBI Taxonomy" id="126734"/>
    <lineage>
        <taxon>Archaea</taxon>
        <taxon>Methanobacteriati</taxon>
        <taxon>Methanobacteriota</taxon>
        <taxon>Stenosarchaea group</taxon>
        <taxon>Methanomicrobia</taxon>
        <taxon>Methanomicrobiales</taxon>
        <taxon>Methanomicrobiaceae</taxon>
        <taxon>Methanofollis</taxon>
    </lineage>
</organism>
<dbReference type="AlphaFoldDB" id="A0A8A3S5J8"/>
<reference evidence="2" key="1">
    <citation type="journal article" date="2001" name="Int. J. Syst. Evol. Microbiol.">
        <title>Methanofollis aquaemaris sp. nov., a methanogen isolated from an aquaculture fish pond.</title>
        <authorList>
            <person name="Lai M.C."/>
            <person name="Chen S.C."/>
        </authorList>
    </citation>
    <scope>NUCLEOTIDE SEQUENCE</scope>
    <source>
        <strain evidence="2">N2F9704</strain>
    </source>
</reference>
<dbReference type="PANTHER" id="PTHR13356">
    <property type="entry name" value="OB FOLD NUCLEIC ACID BINDING PROTEIN-RELATED"/>
    <property type="match status" value="1"/>
</dbReference>